<gene>
    <name evidence="1" type="ORF">SAMN05444001_101106</name>
</gene>
<dbReference type="EMBL" id="FNVS01000001">
    <property type="protein sequence ID" value="SEF41914.1"/>
    <property type="molecule type" value="Genomic_DNA"/>
</dbReference>
<organism evidence="1 2">
    <name type="scientific">Parabacteroides chinchillae</name>
    <dbReference type="NCBI Taxonomy" id="871327"/>
    <lineage>
        <taxon>Bacteria</taxon>
        <taxon>Pseudomonadati</taxon>
        <taxon>Bacteroidota</taxon>
        <taxon>Bacteroidia</taxon>
        <taxon>Bacteroidales</taxon>
        <taxon>Tannerellaceae</taxon>
        <taxon>Parabacteroides</taxon>
    </lineage>
</organism>
<evidence type="ECO:0000313" key="2">
    <source>
        <dbReference type="Proteomes" id="UP000236725"/>
    </source>
</evidence>
<accession>A0A8G2F3R3</accession>
<dbReference type="Proteomes" id="UP000236725">
    <property type="component" value="Unassembled WGS sequence"/>
</dbReference>
<dbReference type="Gene3D" id="2.40.160.20">
    <property type="match status" value="1"/>
</dbReference>
<dbReference type="RefSeq" id="WP_103982093.1">
    <property type="nucleotide sequence ID" value="NZ_FNVS01000001.1"/>
</dbReference>
<dbReference type="AlphaFoldDB" id="A0A8G2F3R3"/>
<proteinExistence type="predicted"/>
<comment type="caution">
    <text evidence="1">The sequence shown here is derived from an EMBL/GenBank/DDBJ whole genome shotgun (WGS) entry which is preliminary data.</text>
</comment>
<dbReference type="Pfam" id="PF09411">
    <property type="entry name" value="PagL"/>
    <property type="match status" value="1"/>
</dbReference>
<name>A0A8G2F3R3_9BACT</name>
<protein>
    <submittedName>
        <fullName evidence="1">Lipid A 3-O-deacylase (PagL)</fullName>
    </submittedName>
</protein>
<reference evidence="1 2" key="1">
    <citation type="submission" date="2016-10" db="EMBL/GenBank/DDBJ databases">
        <authorList>
            <person name="Varghese N."/>
            <person name="Submissions S."/>
        </authorList>
    </citation>
    <scope>NUCLEOTIDE SEQUENCE [LARGE SCALE GENOMIC DNA]</scope>
    <source>
        <strain evidence="1 2">DSM 29073</strain>
    </source>
</reference>
<keyword evidence="2" id="KW-1185">Reference proteome</keyword>
<evidence type="ECO:0000313" key="1">
    <source>
        <dbReference type="EMBL" id="SEF41914.1"/>
    </source>
</evidence>
<dbReference type="InterPro" id="IPR018550">
    <property type="entry name" value="Lipid-A_deacylase-rel"/>
</dbReference>
<sequence length="418" mass="47689">MKSLLEMLKVVVISVIMLFLSDIAFAESLPNNNESENKTDSTFSSHRFIHKLGIEARPAYIIPTNPFLRGENETGKLIRSSISAHLRYSFQFRPNTYTDRIYGGAYQGIGLAYYTFSEKKYLGDPFAAYIFQGARLARFSPRLSFNYEWNFGISAGWHPYDFDYNSYNKVIGSKINAYLNVNFYLNWKLSRLFDLNAGVDLTHFSNGNTKYPNSGLNTTGLKIGLVYNFNREENFLSNSSDHLKIPKFPHHISYDLLLFGSWRRKGVAYGDEQVASPETYPVFGFNFAPMYNINYKFRAGVSVDGVYDGSANVYTEDYIVGTEQQFYKPGLNKQLALGLSGRVEYVMPYFTVNLGIGANVLHGGGDLKALYQVLALKIEVTRSSFIHIGYNLQNFHTPNFLMLGIGYRFNNRYPTFHR</sequence>